<evidence type="ECO:0000256" key="3">
    <source>
        <dbReference type="ARBA" id="ARBA00022777"/>
    </source>
</evidence>
<feature type="repeat" description="TPR" evidence="5">
    <location>
        <begin position="665"/>
        <end position="698"/>
    </location>
</feature>
<evidence type="ECO:0000313" key="10">
    <source>
        <dbReference type="EMBL" id="ABF43049.1"/>
    </source>
</evidence>
<dbReference type="InterPro" id="IPR000719">
    <property type="entry name" value="Prot_kinase_dom"/>
</dbReference>
<dbReference type="PROSITE" id="PS50005">
    <property type="entry name" value="TPR"/>
    <property type="match status" value="1"/>
</dbReference>
<dbReference type="SMART" id="SM00028">
    <property type="entry name" value="TPR"/>
    <property type="match status" value="3"/>
</dbReference>
<accession>Q1IJA1</accession>
<keyword evidence="2 6" id="KW-0547">Nucleotide-binding</keyword>
<keyword evidence="8" id="KW-0472">Membrane</keyword>
<keyword evidence="3 10" id="KW-0418">Kinase</keyword>
<evidence type="ECO:0000256" key="7">
    <source>
        <dbReference type="SAM" id="Coils"/>
    </source>
</evidence>
<proteinExistence type="predicted"/>
<dbReference type="SUPFAM" id="SSF56112">
    <property type="entry name" value="Protein kinase-like (PK-like)"/>
    <property type="match status" value="1"/>
</dbReference>
<dbReference type="RefSeq" id="WP_011524848.1">
    <property type="nucleotide sequence ID" value="NC_008009.1"/>
</dbReference>
<keyword evidence="8" id="KW-1133">Transmembrane helix</keyword>
<dbReference type="OrthoDB" id="9801841at2"/>
<dbReference type="InterPro" id="IPR008271">
    <property type="entry name" value="Ser/Thr_kinase_AS"/>
</dbReference>
<dbReference type="EnsemblBacteria" id="ABF43049">
    <property type="protein sequence ID" value="ABF43049"/>
    <property type="gene ID" value="Acid345_4049"/>
</dbReference>
<dbReference type="InterPro" id="IPR019734">
    <property type="entry name" value="TPR_rpt"/>
</dbReference>
<dbReference type="STRING" id="204669.Acid345_4049"/>
<keyword evidence="4 6" id="KW-0067">ATP-binding</keyword>
<dbReference type="Gene3D" id="1.25.40.10">
    <property type="entry name" value="Tetratricopeptide repeat domain"/>
    <property type="match status" value="2"/>
</dbReference>
<keyword evidence="11" id="KW-1185">Reference proteome</keyword>
<feature type="domain" description="Protein kinase" evidence="9">
    <location>
        <begin position="82"/>
        <end position="356"/>
    </location>
</feature>
<dbReference type="InterPro" id="IPR011009">
    <property type="entry name" value="Kinase-like_dom_sf"/>
</dbReference>
<evidence type="ECO:0000256" key="8">
    <source>
        <dbReference type="SAM" id="Phobius"/>
    </source>
</evidence>
<reference evidence="10 11" key="1">
    <citation type="journal article" date="2009" name="Appl. Environ. Microbiol.">
        <title>Three genomes from the phylum Acidobacteria provide insight into the lifestyles of these microorganisms in soils.</title>
        <authorList>
            <person name="Ward N.L."/>
            <person name="Challacombe J.F."/>
            <person name="Janssen P.H."/>
            <person name="Henrissat B."/>
            <person name="Coutinho P.M."/>
            <person name="Wu M."/>
            <person name="Xie G."/>
            <person name="Haft D.H."/>
            <person name="Sait M."/>
            <person name="Badger J."/>
            <person name="Barabote R.D."/>
            <person name="Bradley B."/>
            <person name="Brettin T.S."/>
            <person name="Brinkac L.M."/>
            <person name="Bruce D."/>
            <person name="Creasy T."/>
            <person name="Daugherty S.C."/>
            <person name="Davidsen T.M."/>
            <person name="DeBoy R.T."/>
            <person name="Detter J.C."/>
            <person name="Dodson R.J."/>
            <person name="Durkin A.S."/>
            <person name="Ganapathy A."/>
            <person name="Gwinn-Giglio M."/>
            <person name="Han C.S."/>
            <person name="Khouri H."/>
            <person name="Kiss H."/>
            <person name="Kothari S.P."/>
            <person name="Madupu R."/>
            <person name="Nelson K.E."/>
            <person name="Nelson W.C."/>
            <person name="Paulsen I."/>
            <person name="Penn K."/>
            <person name="Ren Q."/>
            <person name="Rosovitz M.J."/>
            <person name="Selengut J.D."/>
            <person name="Shrivastava S."/>
            <person name="Sullivan S.A."/>
            <person name="Tapia R."/>
            <person name="Thompson L.S."/>
            <person name="Watkins K.L."/>
            <person name="Yang Q."/>
            <person name="Yu C."/>
            <person name="Zafar N."/>
            <person name="Zhou L."/>
            <person name="Kuske C.R."/>
        </authorList>
    </citation>
    <scope>NUCLEOTIDE SEQUENCE [LARGE SCALE GENOMIC DNA]</scope>
    <source>
        <strain evidence="10 11">Ellin345</strain>
    </source>
</reference>
<keyword evidence="5" id="KW-0802">TPR repeat</keyword>
<dbReference type="Proteomes" id="UP000002432">
    <property type="component" value="Chromosome"/>
</dbReference>
<feature type="coiled-coil region" evidence="7">
    <location>
        <begin position="404"/>
        <end position="454"/>
    </location>
</feature>
<dbReference type="GO" id="GO:0005524">
    <property type="term" value="F:ATP binding"/>
    <property type="evidence" value="ECO:0007669"/>
    <property type="project" value="UniProtKB-UniRule"/>
</dbReference>
<dbReference type="AlphaFoldDB" id="Q1IJA1"/>
<gene>
    <name evidence="10" type="ordered locus">Acid345_4049</name>
</gene>
<organism evidence="10 11">
    <name type="scientific">Koribacter versatilis (strain Ellin345)</name>
    <dbReference type="NCBI Taxonomy" id="204669"/>
    <lineage>
        <taxon>Bacteria</taxon>
        <taxon>Pseudomonadati</taxon>
        <taxon>Acidobacteriota</taxon>
        <taxon>Terriglobia</taxon>
        <taxon>Terriglobales</taxon>
        <taxon>Candidatus Korobacteraceae</taxon>
        <taxon>Candidatus Korobacter</taxon>
    </lineage>
</organism>
<evidence type="ECO:0000259" key="9">
    <source>
        <dbReference type="PROSITE" id="PS50011"/>
    </source>
</evidence>
<dbReference type="Pfam" id="PF00069">
    <property type="entry name" value="Pkinase"/>
    <property type="match status" value="1"/>
</dbReference>
<dbReference type="SMART" id="SM00220">
    <property type="entry name" value="S_TKc"/>
    <property type="match status" value="1"/>
</dbReference>
<evidence type="ECO:0000256" key="1">
    <source>
        <dbReference type="ARBA" id="ARBA00022679"/>
    </source>
</evidence>
<name>Q1IJA1_KORVE</name>
<feature type="transmembrane region" description="Helical" evidence="8">
    <location>
        <begin position="380"/>
        <end position="402"/>
    </location>
</feature>
<evidence type="ECO:0000313" key="11">
    <source>
        <dbReference type="Proteomes" id="UP000002432"/>
    </source>
</evidence>
<dbReference type="eggNOG" id="COG0515">
    <property type="taxonomic scope" value="Bacteria"/>
</dbReference>
<sequence length="971" mass="107197">MPGNNWDRVQEVFLEAADLPLYDRVRFLDETCADDPDLRTEVESLLWADTAGAGGISEAIESEVNSLLHDDVSLIGTRLGRYRLVKEIGRGGMGSVFLAERDDEHFHQTVAIKIVKRGMDSAEVLARFRHERQILAGLEHPYIARLIDGGTTDDGRPFFVMERVEGRPIDVYCREQNLSVEARLRLFVRVCEAISYAHRALVVHRDLKPSNILVTSEGIPKLLDFGVAKLLGPSLDPGLTSTWSAMGPLTPEYASPEQIQGLPITTAADTYALGAILFELLTGRRAQKIAGHSPAEIERVVCHVEIPAPSAVEKTSGLSLKIDSDLDNIVLMALRKEPERRYRSVNQFAEDIAKYLAGRPVLAQQDSFVYRSRKFLRRHALLVAAAALVTASLVGGTALALMQAKRAETARGLAEMQRQSAERERARAEAQTQIAEQERVKAEAEALVAKTEQGISQRRLAQMLELSDHTLFDVHSAIEKLPGATEARRKIVATTLSFLEDLSKDAAHDDRLRFMLSVSYLRVADVLGHPLKPNLGDSKGADENYRKSVAMIEPLVKQYPDNGEYLRQMIHAEVQWAILLSRTGEQARAIAVLKSLMPMAPRLPKLCPKDPDCWMVESEVYSELLETNETIDSGSAIGYSELQVGSLEKAHKQFPDNSEVLLELASAYSQNAKLHNVRGELRESVDGFRRAMSLREEEVRRNPSDVLLQRSLMITYGNLAGTLGNPIYLNLGDSEGARLYYGKALAIARQLAAADANNQLAQYDLANALLFSSCLDLPKELWPEALAHLTEAETIMTRLVAADPKAVKNLRWLSTVQEFRGRRLMLMGQNDEAIATLQTSMENGEKGLTRAASDLSMMTQVVASEEGLSEALARKGDADGALSHARAAVAKVEKATAPDSDKDRLLRLAAIAYQNLAVVQSLLGDWNGARASAELSITQWQRMVAMGSHRVESAKMRASEELVQQSLAHLK</sequence>
<dbReference type="GO" id="GO:0004674">
    <property type="term" value="F:protein serine/threonine kinase activity"/>
    <property type="evidence" value="ECO:0007669"/>
    <property type="project" value="UniProtKB-KW"/>
</dbReference>
<dbReference type="PANTHER" id="PTHR43289:SF34">
    <property type="entry name" value="SERINE_THREONINE-PROTEIN KINASE YBDM-RELATED"/>
    <property type="match status" value="1"/>
</dbReference>
<keyword evidence="7" id="KW-0175">Coiled coil</keyword>
<dbReference type="PROSITE" id="PS00107">
    <property type="entry name" value="PROTEIN_KINASE_ATP"/>
    <property type="match status" value="1"/>
</dbReference>
<evidence type="ECO:0000256" key="5">
    <source>
        <dbReference type="PROSITE-ProRule" id="PRU00339"/>
    </source>
</evidence>
<dbReference type="eggNOG" id="COG0457">
    <property type="taxonomic scope" value="Bacteria"/>
</dbReference>
<feature type="binding site" evidence="6">
    <location>
        <position position="113"/>
    </location>
    <ligand>
        <name>ATP</name>
        <dbReference type="ChEBI" id="CHEBI:30616"/>
    </ligand>
</feature>
<dbReference type="PROSITE" id="PS50011">
    <property type="entry name" value="PROTEIN_KINASE_DOM"/>
    <property type="match status" value="1"/>
</dbReference>
<dbReference type="HOGENOM" id="CLU_007799_0_0_0"/>
<dbReference type="InterPro" id="IPR017441">
    <property type="entry name" value="Protein_kinase_ATP_BS"/>
</dbReference>
<dbReference type="CDD" id="cd14014">
    <property type="entry name" value="STKc_PknB_like"/>
    <property type="match status" value="1"/>
</dbReference>
<evidence type="ECO:0000256" key="4">
    <source>
        <dbReference type="ARBA" id="ARBA00022840"/>
    </source>
</evidence>
<dbReference type="EMBL" id="CP000360">
    <property type="protein sequence ID" value="ABF43049.1"/>
    <property type="molecule type" value="Genomic_DNA"/>
</dbReference>
<keyword evidence="1" id="KW-0808">Transferase</keyword>
<dbReference type="PANTHER" id="PTHR43289">
    <property type="entry name" value="MITOGEN-ACTIVATED PROTEIN KINASE KINASE KINASE 20-RELATED"/>
    <property type="match status" value="1"/>
</dbReference>
<dbReference type="Gene3D" id="1.10.510.10">
    <property type="entry name" value="Transferase(Phosphotransferase) domain 1"/>
    <property type="match status" value="1"/>
</dbReference>
<dbReference type="PROSITE" id="PS00108">
    <property type="entry name" value="PROTEIN_KINASE_ST"/>
    <property type="match status" value="1"/>
</dbReference>
<keyword evidence="10" id="KW-0723">Serine/threonine-protein kinase</keyword>
<dbReference type="SUPFAM" id="SSF48452">
    <property type="entry name" value="TPR-like"/>
    <property type="match status" value="1"/>
</dbReference>
<evidence type="ECO:0000256" key="2">
    <source>
        <dbReference type="ARBA" id="ARBA00022741"/>
    </source>
</evidence>
<keyword evidence="8" id="KW-0812">Transmembrane</keyword>
<evidence type="ECO:0000256" key="6">
    <source>
        <dbReference type="PROSITE-ProRule" id="PRU10141"/>
    </source>
</evidence>
<dbReference type="Gene3D" id="3.30.200.20">
    <property type="entry name" value="Phosphorylase Kinase, domain 1"/>
    <property type="match status" value="1"/>
</dbReference>
<protein>
    <submittedName>
        <fullName evidence="10">Serine/threonine protein kinase with TPR repeats</fullName>
    </submittedName>
</protein>
<dbReference type="InterPro" id="IPR011990">
    <property type="entry name" value="TPR-like_helical_dom_sf"/>
</dbReference>
<dbReference type="KEGG" id="aba:Acid345_4049"/>